<feature type="region of interest" description="Disordered" evidence="1">
    <location>
        <begin position="1"/>
        <end position="57"/>
    </location>
</feature>
<reference evidence="2 3" key="1">
    <citation type="journal article" date="2012" name="J. Bacteriol.">
        <title>Complete genome sequences of Methylophaga sp. strain JAM1 and Methylophaga sp. strain JAM7.</title>
        <authorList>
            <person name="Villeneuve C."/>
            <person name="Martineau C."/>
            <person name="Mauffrey F."/>
            <person name="Villemur R."/>
        </authorList>
    </citation>
    <scope>NUCLEOTIDE SEQUENCE [LARGE SCALE GENOMIC DNA]</scope>
    <source>
        <strain evidence="2 3">JAM7</strain>
    </source>
</reference>
<evidence type="ECO:0000313" key="3">
    <source>
        <dbReference type="Proteomes" id="UP000009145"/>
    </source>
</evidence>
<dbReference type="HOGENOM" id="CLU_2991524_0_0_6"/>
<dbReference type="AlphaFoldDB" id="I1YHM9"/>
<dbReference type="Proteomes" id="UP000009145">
    <property type="component" value="Chromosome"/>
</dbReference>
<protein>
    <submittedName>
        <fullName evidence="2">Uncharacterized protein</fullName>
    </submittedName>
</protein>
<accession>I1YHM9</accession>
<proteinExistence type="predicted"/>
<dbReference type="PATRIC" id="fig|754477.3.peg.1251"/>
<dbReference type="RefSeq" id="WP_014703842.1">
    <property type="nucleotide sequence ID" value="NC_017856.1"/>
</dbReference>
<dbReference type="KEGG" id="mec:Q7C_1272"/>
<evidence type="ECO:0000313" key="2">
    <source>
        <dbReference type="EMBL" id="AFJ02422.1"/>
    </source>
</evidence>
<evidence type="ECO:0000256" key="1">
    <source>
        <dbReference type="SAM" id="MobiDB-lite"/>
    </source>
</evidence>
<sequence>MADDIKPLAPTEPGKPPVQGGDEQGGQPPTSSPNQSKHPSPNSPPKPADDGLIDEYV</sequence>
<gene>
    <name evidence="2" type="ordered locus">Q7C_1272</name>
</gene>
<dbReference type="EMBL" id="CP003380">
    <property type="protein sequence ID" value="AFJ02422.1"/>
    <property type="molecule type" value="Genomic_DNA"/>
</dbReference>
<dbReference type="STRING" id="754477.Q7C_1272"/>
<organism evidence="2 3">
    <name type="scientific">Methylophaga frappieri (strain ATCC BAA-2434 / DSM 25690 / JAM7)</name>
    <dbReference type="NCBI Taxonomy" id="754477"/>
    <lineage>
        <taxon>Bacteria</taxon>
        <taxon>Pseudomonadati</taxon>
        <taxon>Pseudomonadota</taxon>
        <taxon>Gammaproteobacteria</taxon>
        <taxon>Thiotrichales</taxon>
        <taxon>Piscirickettsiaceae</taxon>
        <taxon>Methylophaga</taxon>
    </lineage>
</organism>
<name>I1YHM9_METFJ</name>
<keyword evidence="3" id="KW-1185">Reference proteome</keyword>